<sequence>MFRKIMVATVLAAAAMGANAEDFYLKPAPKGMEMNLPVTVQKSFPNDKARIVFSAMFEAKDLATAQSEVNKTMADAQKAVKDFSSLAQIRNGGYYTQPIYTNPKKGEAPVISGWRARQNIIVETEDVNGVASLVQVGQQAKLALENVSYSLSDEAKAAAQDQLSKDVIEALNKKAESIAVAMKVAPDALRIEKLNFNSFDAPDGAVFAARSMGVNTAFKSVETPVFEAGTSNMSMSVTAVLKTEAAE</sequence>
<dbReference type="GeneID" id="43349459"/>
<keyword evidence="1" id="KW-0732">Signal</keyword>
<evidence type="ECO:0000256" key="1">
    <source>
        <dbReference type="SAM" id="SignalP"/>
    </source>
</evidence>
<dbReference type="PANTHER" id="PTHR34387:SF2">
    <property type="entry name" value="SLR1258 PROTEIN"/>
    <property type="match status" value="1"/>
</dbReference>
<evidence type="ECO:0008006" key="4">
    <source>
        <dbReference type="Google" id="ProtNLM"/>
    </source>
</evidence>
<feature type="signal peptide" evidence="1">
    <location>
        <begin position="1"/>
        <end position="20"/>
    </location>
</feature>
<dbReference type="EMBL" id="AFBP01000075">
    <property type="protein sequence ID" value="EGG52101.1"/>
    <property type="molecule type" value="Genomic_DNA"/>
</dbReference>
<dbReference type="HOGENOM" id="CLU_1056344_0_0_4"/>
<evidence type="ECO:0000313" key="3">
    <source>
        <dbReference type="Proteomes" id="UP000005156"/>
    </source>
</evidence>
<accession>F3QMG3</accession>
<gene>
    <name evidence="2" type="ORF">HMPREF9439_02138</name>
</gene>
<dbReference type="PANTHER" id="PTHR34387">
    <property type="entry name" value="SLR1258 PROTEIN"/>
    <property type="match status" value="1"/>
</dbReference>
<proteinExistence type="predicted"/>
<dbReference type="RefSeq" id="WP_008864716.1">
    <property type="nucleotide sequence ID" value="NZ_GL883745.1"/>
</dbReference>
<keyword evidence="3" id="KW-1185">Reference proteome</keyword>
<feature type="chain" id="PRO_5005676665" description="DUF541 domain-containing protein" evidence="1">
    <location>
        <begin position="21"/>
        <end position="247"/>
    </location>
</feature>
<dbReference type="Gene3D" id="3.30.70.2970">
    <property type="entry name" value="Protein of unknown function (DUF541), domain 2"/>
    <property type="match status" value="1"/>
</dbReference>
<dbReference type="InterPro" id="IPR052022">
    <property type="entry name" value="26kDa_periplasmic_antigen"/>
</dbReference>
<evidence type="ECO:0000313" key="2">
    <source>
        <dbReference type="EMBL" id="EGG52101.1"/>
    </source>
</evidence>
<dbReference type="InterPro" id="IPR007497">
    <property type="entry name" value="SIMPL/DUF541"/>
</dbReference>
<comment type="caution">
    <text evidence="2">The sequence shown here is derived from an EMBL/GenBank/DDBJ whole genome shotgun (WGS) entry which is preliminary data.</text>
</comment>
<dbReference type="OrthoDB" id="8772402at2"/>
<dbReference type="GO" id="GO:0006974">
    <property type="term" value="P:DNA damage response"/>
    <property type="evidence" value="ECO:0007669"/>
    <property type="project" value="TreeGrafter"/>
</dbReference>
<dbReference type="Proteomes" id="UP000005156">
    <property type="component" value="Unassembled WGS sequence"/>
</dbReference>
<organism evidence="2 3">
    <name type="scientific">Parasutterella excrementihominis YIT 11859</name>
    <dbReference type="NCBI Taxonomy" id="762966"/>
    <lineage>
        <taxon>Bacteria</taxon>
        <taxon>Pseudomonadati</taxon>
        <taxon>Pseudomonadota</taxon>
        <taxon>Betaproteobacteria</taxon>
        <taxon>Burkholderiales</taxon>
        <taxon>Sutterellaceae</taxon>
        <taxon>Parasutterella</taxon>
    </lineage>
</organism>
<dbReference type="Gene3D" id="3.30.110.170">
    <property type="entry name" value="Protein of unknown function (DUF541), domain 1"/>
    <property type="match status" value="1"/>
</dbReference>
<name>F3QMG3_9BURK</name>
<dbReference type="eggNOG" id="COG2968">
    <property type="taxonomic scope" value="Bacteria"/>
</dbReference>
<reference evidence="2 3" key="1">
    <citation type="submission" date="2011-02" db="EMBL/GenBank/DDBJ databases">
        <authorList>
            <person name="Weinstock G."/>
            <person name="Sodergren E."/>
            <person name="Clifton S."/>
            <person name="Fulton L."/>
            <person name="Fulton B."/>
            <person name="Courtney L."/>
            <person name="Fronick C."/>
            <person name="Harrison M."/>
            <person name="Strong C."/>
            <person name="Farmer C."/>
            <person name="Delahaunty K."/>
            <person name="Markovic C."/>
            <person name="Hall O."/>
            <person name="Minx P."/>
            <person name="Tomlinson C."/>
            <person name="Mitreva M."/>
            <person name="Hou S."/>
            <person name="Chen J."/>
            <person name="Wollam A."/>
            <person name="Pepin K.H."/>
            <person name="Johnson M."/>
            <person name="Bhonagiri V."/>
            <person name="Zhang X."/>
            <person name="Suruliraj S."/>
            <person name="Warren W."/>
            <person name="Chinwalla A."/>
            <person name="Mardis E.R."/>
            <person name="Wilson R.K."/>
        </authorList>
    </citation>
    <scope>NUCLEOTIDE SEQUENCE [LARGE SCALE GENOMIC DNA]</scope>
    <source>
        <strain evidence="2 3">YIT 11859</strain>
    </source>
</reference>
<dbReference type="Pfam" id="PF04402">
    <property type="entry name" value="SIMPL"/>
    <property type="match status" value="1"/>
</dbReference>
<dbReference type="AlphaFoldDB" id="F3QMG3"/>
<protein>
    <recommendedName>
        <fullName evidence="4">DUF541 domain-containing protein</fullName>
    </recommendedName>
</protein>